<reference evidence="2" key="3">
    <citation type="submission" date="2025-09" db="UniProtKB">
        <authorList>
            <consortium name="Ensembl"/>
        </authorList>
    </citation>
    <scope>IDENTIFICATION</scope>
</reference>
<evidence type="ECO:0000256" key="1">
    <source>
        <dbReference type="SAM" id="MobiDB-lite"/>
    </source>
</evidence>
<evidence type="ECO:0000313" key="3">
    <source>
        <dbReference type="Proteomes" id="UP000005226"/>
    </source>
</evidence>
<sequence>MCIQGRQGTGRGCSSPDGGSREPPLELPECCVRLWGPSKPRLGAGKRREWSCSGAIIPNEAPVKISEPQEPLQLLAGLGAWPVRDRRDLPWVHLDAPRRCRVAETSLFSPQRRTLHLRERRTAGLVRQTENWGCTPP</sequence>
<name>A0A674MBV5_TAKRU</name>
<accession>A0A674MBV5</accession>
<keyword evidence="3" id="KW-1185">Reference proteome</keyword>
<organism evidence="2 3">
    <name type="scientific">Takifugu rubripes</name>
    <name type="common">Japanese pufferfish</name>
    <name type="synonym">Fugu rubripes</name>
    <dbReference type="NCBI Taxonomy" id="31033"/>
    <lineage>
        <taxon>Eukaryota</taxon>
        <taxon>Metazoa</taxon>
        <taxon>Chordata</taxon>
        <taxon>Craniata</taxon>
        <taxon>Vertebrata</taxon>
        <taxon>Euteleostomi</taxon>
        <taxon>Actinopterygii</taxon>
        <taxon>Neopterygii</taxon>
        <taxon>Teleostei</taxon>
        <taxon>Neoteleostei</taxon>
        <taxon>Acanthomorphata</taxon>
        <taxon>Eupercaria</taxon>
        <taxon>Tetraodontiformes</taxon>
        <taxon>Tetradontoidea</taxon>
        <taxon>Tetraodontidae</taxon>
        <taxon>Takifugu</taxon>
    </lineage>
</organism>
<reference evidence="2 3" key="1">
    <citation type="journal article" date="2011" name="Genome Biol. Evol.">
        <title>Integration of the genetic map and genome assembly of fugu facilitates insights into distinct features of genome evolution in teleosts and mammals.</title>
        <authorList>
            <person name="Kai W."/>
            <person name="Kikuchi K."/>
            <person name="Tohari S."/>
            <person name="Chew A.K."/>
            <person name="Tay A."/>
            <person name="Fujiwara A."/>
            <person name="Hosoya S."/>
            <person name="Suetake H."/>
            <person name="Naruse K."/>
            <person name="Brenner S."/>
            <person name="Suzuki Y."/>
            <person name="Venkatesh B."/>
        </authorList>
    </citation>
    <scope>NUCLEOTIDE SEQUENCE [LARGE SCALE GENOMIC DNA]</scope>
</reference>
<proteinExistence type="predicted"/>
<dbReference type="InParanoid" id="A0A674MBV5"/>
<feature type="region of interest" description="Disordered" evidence="1">
    <location>
        <begin position="1"/>
        <end position="24"/>
    </location>
</feature>
<reference evidence="2" key="2">
    <citation type="submission" date="2025-08" db="UniProtKB">
        <authorList>
            <consortium name="Ensembl"/>
        </authorList>
    </citation>
    <scope>IDENTIFICATION</scope>
</reference>
<dbReference type="Proteomes" id="UP000005226">
    <property type="component" value="Chromosome 11"/>
</dbReference>
<evidence type="ECO:0000313" key="2">
    <source>
        <dbReference type="Ensembl" id="ENSTRUP00000058777.1"/>
    </source>
</evidence>
<dbReference type="Ensembl" id="ENSTRUT00000083492.1">
    <property type="protein sequence ID" value="ENSTRUP00000058777.1"/>
    <property type="gene ID" value="ENSTRUG00000028679.1"/>
</dbReference>
<protein>
    <submittedName>
        <fullName evidence="2">Uncharacterized protein</fullName>
    </submittedName>
</protein>
<dbReference type="AlphaFoldDB" id="A0A674MBV5"/>